<gene>
    <name evidence="5" type="ORF">FNU79_17795</name>
</gene>
<dbReference type="EMBL" id="VKDB01000040">
    <property type="protein sequence ID" value="TSA79543.1"/>
    <property type="molecule type" value="Genomic_DNA"/>
</dbReference>
<dbReference type="AlphaFoldDB" id="A0A553UH55"/>
<dbReference type="Pfam" id="PF01381">
    <property type="entry name" value="HTH_3"/>
    <property type="match status" value="1"/>
</dbReference>
<evidence type="ECO:0000256" key="2">
    <source>
        <dbReference type="ARBA" id="ARBA00023125"/>
    </source>
</evidence>
<dbReference type="GO" id="GO:0005829">
    <property type="term" value="C:cytosol"/>
    <property type="evidence" value="ECO:0007669"/>
    <property type="project" value="TreeGrafter"/>
</dbReference>
<keyword evidence="6" id="KW-1185">Reference proteome</keyword>
<feature type="domain" description="HTH cro/C1-type" evidence="4">
    <location>
        <begin position="24"/>
        <end position="75"/>
    </location>
</feature>
<keyword evidence="1" id="KW-0805">Transcription regulation</keyword>
<dbReference type="SMART" id="SM00530">
    <property type="entry name" value="HTH_XRE"/>
    <property type="match status" value="1"/>
</dbReference>
<dbReference type="CDD" id="cd00093">
    <property type="entry name" value="HTH_XRE"/>
    <property type="match status" value="1"/>
</dbReference>
<name>A0A553UH55_9DEIO</name>
<keyword evidence="2" id="KW-0238">DNA-binding</keyword>
<dbReference type="SUPFAM" id="SSF47413">
    <property type="entry name" value="lambda repressor-like DNA-binding domains"/>
    <property type="match status" value="1"/>
</dbReference>
<proteinExistence type="predicted"/>
<dbReference type="RefSeq" id="WP_143722139.1">
    <property type="nucleotide sequence ID" value="NZ_VKDB01000040.1"/>
</dbReference>
<dbReference type="GO" id="GO:0003700">
    <property type="term" value="F:DNA-binding transcription factor activity"/>
    <property type="evidence" value="ECO:0007669"/>
    <property type="project" value="TreeGrafter"/>
</dbReference>
<keyword evidence="3" id="KW-0804">Transcription</keyword>
<dbReference type="InterPro" id="IPR010982">
    <property type="entry name" value="Lambda_DNA-bd_dom_sf"/>
</dbReference>
<dbReference type="PANTHER" id="PTHR46797:SF23">
    <property type="entry name" value="HTH-TYPE TRANSCRIPTIONAL REGULATOR SUTR"/>
    <property type="match status" value="1"/>
</dbReference>
<dbReference type="InterPro" id="IPR050807">
    <property type="entry name" value="TransReg_Diox_bact_type"/>
</dbReference>
<dbReference type="Gene3D" id="1.10.260.40">
    <property type="entry name" value="lambda repressor-like DNA-binding domains"/>
    <property type="match status" value="1"/>
</dbReference>
<evidence type="ECO:0000259" key="4">
    <source>
        <dbReference type="PROSITE" id="PS50943"/>
    </source>
</evidence>
<accession>A0A553UH55</accession>
<sequence length="83" mass="9526">MPRKELRKPSQYLVDILSRNIFTLRQERHLSQEELAEVCGLHRTYVGSVERGERNITLSSLESFAQALGVTVPELLTEIKNDD</sequence>
<dbReference type="PANTHER" id="PTHR46797">
    <property type="entry name" value="HTH-TYPE TRANSCRIPTIONAL REGULATOR"/>
    <property type="match status" value="1"/>
</dbReference>
<dbReference type="PROSITE" id="PS50943">
    <property type="entry name" value="HTH_CROC1"/>
    <property type="match status" value="1"/>
</dbReference>
<comment type="caution">
    <text evidence="5">The sequence shown here is derived from an EMBL/GenBank/DDBJ whole genome shotgun (WGS) entry which is preliminary data.</text>
</comment>
<dbReference type="OrthoDB" id="9812495at2"/>
<evidence type="ECO:0000256" key="3">
    <source>
        <dbReference type="ARBA" id="ARBA00023163"/>
    </source>
</evidence>
<reference evidence="5 6" key="1">
    <citation type="submission" date="2019-07" db="EMBL/GenBank/DDBJ databases">
        <title>Deinococcus detaillus sp. nov., isolated from humus soil in Antarctica.</title>
        <authorList>
            <person name="Zhang K."/>
        </authorList>
    </citation>
    <scope>NUCLEOTIDE SEQUENCE [LARGE SCALE GENOMIC DNA]</scope>
    <source>
        <strain evidence="5 6">H1</strain>
    </source>
</reference>
<dbReference type="GO" id="GO:0003677">
    <property type="term" value="F:DNA binding"/>
    <property type="evidence" value="ECO:0007669"/>
    <property type="project" value="UniProtKB-KW"/>
</dbReference>
<organism evidence="5 6">
    <name type="scientific">Deinococcus detaillensis</name>
    <dbReference type="NCBI Taxonomy" id="2592048"/>
    <lineage>
        <taxon>Bacteria</taxon>
        <taxon>Thermotogati</taxon>
        <taxon>Deinococcota</taxon>
        <taxon>Deinococci</taxon>
        <taxon>Deinococcales</taxon>
        <taxon>Deinococcaceae</taxon>
        <taxon>Deinococcus</taxon>
    </lineage>
</organism>
<dbReference type="InterPro" id="IPR001387">
    <property type="entry name" value="Cro/C1-type_HTH"/>
</dbReference>
<dbReference type="Proteomes" id="UP000316092">
    <property type="component" value="Unassembled WGS sequence"/>
</dbReference>
<evidence type="ECO:0000313" key="6">
    <source>
        <dbReference type="Proteomes" id="UP000316092"/>
    </source>
</evidence>
<evidence type="ECO:0000256" key="1">
    <source>
        <dbReference type="ARBA" id="ARBA00023015"/>
    </source>
</evidence>
<protein>
    <submittedName>
        <fullName evidence="5">Helix-turn-helix transcriptional regulator</fullName>
    </submittedName>
</protein>
<evidence type="ECO:0000313" key="5">
    <source>
        <dbReference type="EMBL" id="TSA79543.1"/>
    </source>
</evidence>